<protein>
    <submittedName>
        <fullName evidence="1">Uncharacterized protein</fullName>
    </submittedName>
</protein>
<keyword evidence="2" id="KW-1185">Reference proteome</keyword>
<evidence type="ECO:0000313" key="2">
    <source>
        <dbReference type="Proteomes" id="UP000770629"/>
    </source>
</evidence>
<accession>A0ABS7ID60</accession>
<sequence>MSDTFSAQWMMREAFPRDYYGGYKAAVYAAYRFISPRVKKKFTPRRAAAIWNGEARRIDMEEAAALEAALIEEHQNETKRLRARLAALDAKITAFDARMAGKTLAEGSR</sequence>
<organism evidence="1 2">
    <name type="scientific">Rhizobium lentis</name>
    <dbReference type="NCBI Taxonomy" id="1138194"/>
    <lineage>
        <taxon>Bacteria</taxon>
        <taxon>Pseudomonadati</taxon>
        <taxon>Pseudomonadota</taxon>
        <taxon>Alphaproteobacteria</taxon>
        <taxon>Hyphomicrobiales</taxon>
        <taxon>Rhizobiaceae</taxon>
        <taxon>Rhizobium/Agrobacterium group</taxon>
        <taxon>Rhizobium</taxon>
    </lineage>
</organism>
<dbReference type="EMBL" id="JABDYF010000003">
    <property type="protein sequence ID" value="MBX5089374.1"/>
    <property type="molecule type" value="Genomic_DNA"/>
</dbReference>
<name>A0ABS7ID60_9HYPH</name>
<proteinExistence type="predicted"/>
<evidence type="ECO:0000313" key="1">
    <source>
        <dbReference type="EMBL" id="MBX5089374.1"/>
    </source>
</evidence>
<reference evidence="1 2" key="1">
    <citation type="submission" date="2020-04" db="EMBL/GenBank/DDBJ databases">
        <title>Global-level population genomics: horizontal gene transfer, symbiosis and evolution in Rhizobia.</title>
        <authorList>
            <person name="Gai Y."/>
        </authorList>
    </citation>
    <scope>NUCLEOTIDE SEQUENCE [LARGE SCALE GENOMIC DNA]</scope>
    <source>
        <strain evidence="1 2">BLR33</strain>
    </source>
</reference>
<dbReference type="Proteomes" id="UP000770629">
    <property type="component" value="Unassembled WGS sequence"/>
</dbReference>
<gene>
    <name evidence="1" type="ORF">HJB60_09340</name>
</gene>
<comment type="caution">
    <text evidence="1">The sequence shown here is derived from an EMBL/GenBank/DDBJ whole genome shotgun (WGS) entry which is preliminary data.</text>
</comment>